<evidence type="ECO:0000313" key="18">
    <source>
        <dbReference type="EMBL" id="GHA78684.1"/>
    </source>
</evidence>
<dbReference type="InterPro" id="IPR012302">
    <property type="entry name" value="Malic_NAD-bd"/>
</dbReference>
<dbReference type="InterPro" id="IPR042112">
    <property type="entry name" value="P_AcTrfase_dom2"/>
</dbReference>
<dbReference type="InterPro" id="IPR051674">
    <property type="entry name" value="Malate_Decarboxylase"/>
</dbReference>
<evidence type="ECO:0000256" key="13">
    <source>
        <dbReference type="PIRSR" id="PIRSR036684-2"/>
    </source>
</evidence>
<evidence type="ECO:0000256" key="7">
    <source>
        <dbReference type="ARBA" id="ARBA00023268"/>
    </source>
</evidence>
<evidence type="ECO:0000256" key="14">
    <source>
        <dbReference type="PIRSR" id="PIRSR036684-3"/>
    </source>
</evidence>
<evidence type="ECO:0000256" key="15">
    <source>
        <dbReference type="SAM" id="MobiDB-lite"/>
    </source>
</evidence>
<evidence type="ECO:0000259" key="16">
    <source>
        <dbReference type="SMART" id="SM00919"/>
    </source>
</evidence>
<dbReference type="InterPro" id="IPR046346">
    <property type="entry name" value="Aminoacid_DH-like_N_sf"/>
</dbReference>
<evidence type="ECO:0000256" key="8">
    <source>
        <dbReference type="ARBA" id="ARBA00038964"/>
    </source>
</evidence>
<evidence type="ECO:0000256" key="3">
    <source>
        <dbReference type="ARBA" id="ARBA00007686"/>
    </source>
</evidence>
<evidence type="ECO:0000256" key="9">
    <source>
        <dbReference type="ARBA" id="ARBA00040273"/>
    </source>
</evidence>
<comment type="similarity">
    <text evidence="3">In the N-terminal section; belongs to the malic enzymes family.</text>
</comment>
<dbReference type="GO" id="GO:0006108">
    <property type="term" value="P:malate metabolic process"/>
    <property type="evidence" value="ECO:0007669"/>
    <property type="project" value="InterPro"/>
</dbReference>
<feature type="binding site" evidence="14">
    <location>
        <position position="328"/>
    </location>
    <ligand>
        <name>a divalent metal cation</name>
        <dbReference type="ChEBI" id="CHEBI:60240"/>
    </ligand>
</feature>
<gene>
    <name evidence="18" type="primary">maeB</name>
    <name evidence="18" type="ORF">GCM10007067_15010</name>
</gene>
<dbReference type="InterPro" id="IPR012301">
    <property type="entry name" value="Malic_N_dom"/>
</dbReference>
<feature type="domain" description="Malic enzyme N-terminal" evidence="17">
    <location>
        <begin position="60"/>
        <end position="193"/>
    </location>
</feature>
<evidence type="ECO:0000256" key="10">
    <source>
        <dbReference type="ARBA" id="ARBA00050924"/>
    </source>
</evidence>
<keyword evidence="6" id="KW-0560">Oxidoreductase</keyword>
<dbReference type="InterPro" id="IPR045213">
    <property type="entry name" value="Malic_NAD-bd_bact_type"/>
</dbReference>
<accession>A0A918W8Q1</accession>
<keyword evidence="5 13" id="KW-0479">Metal-binding</keyword>
<dbReference type="Pfam" id="PF00390">
    <property type="entry name" value="malic"/>
    <property type="match status" value="1"/>
</dbReference>
<dbReference type="Gene3D" id="3.40.50.720">
    <property type="entry name" value="NAD(P)-binding Rossmann-like Domain"/>
    <property type="match status" value="1"/>
</dbReference>
<dbReference type="Gene3D" id="3.40.50.10950">
    <property type="match status" value="1"/>
</dbReference>
<feature type="binding site" evidence="13">
    <location>
        <position position="179"/>
    </location>
    <ligand>
        <name>a divalent metal cation</name>
        <dbReference type="ChEBI" id="CHEBI:60240"/>
    </ligand>
</feature>
<evidence type="ECO:0000256" key="11">
    <source>
        <dbReference type="ARBA" id="ARBA00051384"/>
    </source>
</evidence>
<feature type="binding site" evidence="14">
    <location>
        <begin position="118"/>
        <end position="125"/>
    </location>
    <ligand>
        <name>NADP(+)</name>
        <dbReference type="ChEBI" id="CHEBI:58349"/>
    </ligand>
</feature>
<dbReference type="SMART" id="SM00919">
    <property type="entry name" value="Malic_M"/>
    <property type="match status" value="1"/>
</dbReference>
<dbReference type="GO" id="GO:0046872">
    <property type="term" value="F:metal ion binding"/>
    <property type="evidence" value="ECO:0007669"/>
    <property type="project" value="UniProtKB-KW"/>
</dbReference>
<evidence type="ECO:0000313" key="19">
    <source>
        <dbReference type="Proteomes" id="UP000646426"/>
    </source>
</evidence>
<evidence type="ECO:0000256" key="2">
    <source>
        <dbReference type="ARBA" id="ARBA00001946"/>
    </source>
</evidence>
<proteinExistence type="inferred from homology"/>
<feature type="region of interest" description="Disordered" evidence="15">
    <location>
        <begin position="1"/>
        <end position="44"/>
    </location>
</feature>
<dbReference type="InterPro" id="IPR012188">
    <property type="entry name" value="ME_PTA"/>
</dbReference>
<evidence type="ECO:0000256" key="12">
    <source>
        <dbReference type="PIRSR" id="PIRSR036684-1"/>
    </source>
</evidence>
<feature type="active site" description="Proton acceptor" evidence="12">
    <location>
        <position position="136"/>
    </location>
</feature>
<evidence type="ECO:0000256" key="4">
    <source>
        <dbReference type="ARBA" id="ARBA00008756"/>
    </source>
</evidence>
<comment type="caution">
    <text evidence="18">The sequence shown here is derived from an EMBL/GenBank/DDBJ whole genome shotgun (WGS) entry which is preliminary data.</text>
</comment>
<dbReference type="PANTHER" id="PTHR43237">
    <property type="entry name" value="NADP-DEPENDENT MALIC ENZYME"/>
    <property type="match status" value="1"/>
</dbReference>
<dbReference type="SUPFAM" id="SSF53223">
    <property type="entry name" value="Aminoacid dehydrogenase-like, N-terminal domain"/>
    <property type="match status" value="1"/>
</dbReference>
<keyword evidence="14" id="KW-0521">NADP</keyword>
<dbReference type="InterPro" id="IPR042113">
    <property type="entry name" value="P_AcTrfase_dom1"/>
</dbReference>
<reference evidence="18" key="2">
    <citation type="submission" date="2020-09" db="EMBL/GenBank/DDBJ databases">
        <authorList>
            <person name="Sun Q."/>
            <person name="Kim S."/>
        </authorList>
    </citation>
    <scope>NUCLEOTIDE SEQUENCE</scope>
    <source>
        <strain evidence="18">KCTC 23077</strain>
    </source>
</reference>
<dbReference type="Gene3D" id="3.40.50.10750">
    <property type="entry name" value="Isocitrate/Isopropylmalate dehydrogenase-like"/>
    <property type="match status" value="1"/>
</dbReference>
<evidence type="ECO:0000256" key="5">
    <source>
        <dbReference type="ARBA" id="ARBA00022723"/>
    </source>
</evidence>
<comment type="catalytic activity">
    <reaction evidence="10">
        <text>(S)-malate + NADP(+) = pyruvate + CO2 + NADPH</text>
        <dbReference type="Rhea" id="RHEA:18253"/>
        <dbReference type="ChEBI" id="CHEBI:15361"/>
        <dbReference type="ChEBI" id="CHEBI:15589"/>
        <dbReference type="ChEBI" id="CHEBI:16526"/>
        <dbReference type="ChEBI" id="CHEBI:57783"/>
        <dbReference type="ChEBI" id="CHEBI:58349"/>
        <dbReference type="EC" id="1.1.1.40"/>
    </reaction>
</comment>
<dbReference type="InterPro" id="IPR002505">
    <property type="entry name" value="PTA_PTB"/>
</dbReference>
<dbReference type="PANTHER" id="PTHR43237:SF4">
    <property type="entry name" value="NADP-DEPENDENT MALIC ENZYME"/>
    <property type="match status" value="1"/>
</dbReference>
<dbReference type="SUPFAM" id="SSF51735">
    <property type="entry name" value="NAD(P)-binding Rossmann-fold domains"/>
    <property type="match status" value="1"/>
</dbReference>
<protein>
    <recommendedName>
        <fullName evidence="9">NADP-dependent malic enzyme</fullName>
        <ecNumber evidence="8">1.1.1.40</ecNumber>
    </recommendedName>
</protein>
<feature type="binding site" evidence="14">
    <location>
        <position position="204"/>
    </location>
    <ligand>
        <name>a divalent metal cation</name>
        <dbReference type="ChEBI" id="CHEBI:60240"/>
    </ligand>
</feature>
<dbReference type="InterPro" id="IPR037062">
    <property type="entry name" value="Malic_N_dom_sf"/>
</dbReference>
<dbReference type="GO" id="GO:0016746">
    <property type="term" value="F:acyltransferase activity"/>
    <property type="evidence" value="ECO:0007669"/>
    <property type="project" value="InterPro"/>
</dbReference>
<organism evidence="18 19">
    <name type="scientific">Cognatilysobacter bugurensis</name>
    <dbReference type="NCBI Taxonomy" id="543356"/>
    <lineage>
        <taxon>Bacteria</taxon>
        <taxon>Pseudomonadati</taxon>
        <taxon>Pseudomonadota</taxon>
        <taxon>Gammaproteobacteria</taxon>
        <taxon>Lysobacterales</taxon>
        <taxon>Lysobacteraceae</taxon>
        <taxon>Cognatilysobacter</taxon>
    </lineage>
</organism>
<dbReference type="Pfam" id="PF03949">
    <property type="entry name" value="Malic_M"/>
    <property type="match status" value="1"/>
</dbReference>
<dbReference type="SUPFAM" id="SSF53659">
    <property type="entry name" value="Isocitrate/Isopropylmalate dehydrogenase-like"/>
    <property type="match status" value="1"/>
</dbReference>
<dbReference type="InterPro" id="IPR036291">
    <property type="entry name" value="NAD(P)-bd_dom_sf"/>
</dbReference>
<evidence type="ECO:0000256" key="1">
    <source>
        <dbReference type="ARBA" id="ARBA00001936"/>
    </source>
</evidence>
<comment type="cofactor">
    <cofactor evidence="2">
        <name>Mg(2+)</name>
        <dbReference type="ChEBI" id="CHEBI:18420"/>
    </cofactor>
</comment>
<dbReference type="EC" id="1.1.1.40" evidence="8"/>
<evidence type="ECO:0000259" key="17">
    <source>
        <dbReference type="SMART" id="SM01274"/>
    </source>
</evidence>
<comment type="catalytic activity">
    <reaction evidence="11">
        <text>oxaloacetate + H(+) = pyruvate + CO2</text>
        <dbReference type="Rhea" id="RHEA:15641"/>
        <dbReference type="ChEBI" id="CHEBI:15361"/>
        <dbReference type="ChEBI" id="CHEBI:15378"/>
        <dbReference type="ChEBI" id="CHEBI:16452"/>
        <dbReference type="ChEBI" id="CHEBI:16526"/>
        <dbReference type="EC" id="1.1.1.40"/>
    </reaction>
</comment>
<dbReference type="GO" id="GO:0051287">
    <property type="term" value="F:NAD binding"/>
    <property type="evidence" value="ECO:0007669"/>
    <property type="project" value="InterPro"/>
</dbReference>
<dbReference type="EMBL" id="BMYD01000002">
    <property type="protein sequence ID" value="GHA78684.1"/>
    <property type="molecule type" value="Genomic_DNA"/>
</dbReference>
<dbReference type="CDD" id="cd05311">
    <property type="entry name" value="NAD_bind_2_malic_enz"/>
    <property type="match status" value="1"/>
</dbReference>
<comment type="similarity">
    <text evidence="4">In the C-terminal section; belongs to the phosphate acetyltransferase and butyryltransferase family.</text>
</comment>
<dbReference type="GO" id="GO:0004473">
    <property type="term" value="F:malate dehydrogenase (decarboxylating) (NADP+) activity"/>
    <property type="evidence" value="ECO:0007669"/>
    <property type="project" value="UniProtKB-EC"/>
</dbReference>
<keyword evidence="19" id="KW-1185">Reference proteome</keyword>
<dbReference type="Gene3D" id="3.40.50.10380">
    <property type="entry name" value="Malic enzyme, N-terminal domain"/>
    <property type="match status" value="1"/>
</dbReference>
<evidence type="ECO:0000256" key="6">
    <source>
        <dbReference type="ARBA" id="ARBA00023002"/>
    </source>
</evidence>
<name>A0A918W8Q1_9GAMM</name>
<comment type="cofactor">
    <cofactor evidence="1">
        <name>Mn(2+)</name>
        <dbReference type="ChEBI" id="CHEBI:29035"/>
    </cofactor>
</comment>
<feature type="binding site" evidence="13">
    <location>
        <position position="178"/>
    </location>
    <ligand>
        <name>a divalent metal cation</name>
        <dbReference type="ChEBI" id="CHEBI:60240"/>
    </ligand>
</feature>
<keyword evidence="7" id="KW-0511">Multifunctional enzyme</keyword>
<dbReference type="FunFam" id="3.40.50.10380:FF:000003">
    <property type="entry name" value="NADP-dependent malic enzyme"/>
    <property type="match status" value="1"/>
</dbReference>
<reference evidence="18" key="1">
    <citation type="journal article" date="2014" name="Int. J. Syst. Evol. Microbiol.">
        <title>Complete genome sequence of Corynebacterium casei LMG S-19264T (=DSM 44701T), isolated from a smear-ripened cheese.</title>
        <authorList>
            <consortium name="US DOE Joint Genome Institute (JGI-PGF)"/>
            <person name="Walter F."/>
            <person name="Albersmeier A."/>
            <person name="Kalinowski J."/>
            <person name="Ruckert C."/>
        </authorList>
    </citation>
    <scope>NUCLEOTIDE SEQUENCE</scope>
    <source>
        <strain evidence="18">KCTC 23077</strain>
    </source>
</reference>
<sequence length="807" mass="88117">MRKAHAGSAGPLIRHYPTPPSAAPYTAPARIDPQSQPPGPMSNSDDFKQAALDYHRLSPPGKIRVTATKPMVTQRDLALAYSPGVAYACEAIVADPNQASELTARGNLVAVISNGTAVLGLGDIGPLAGKPVMEGKGVLFQKFAGIDVFDIEIDERDPDKLVDIIASLEPTFGGINLEDIKAPECFIVERKLRERMNIPVFHDDQHGTAIIVGAAVLNALEVTGKKIEEVKLATAGAGAAGIACLDMLVALGMKPEHILAVDRDGVLYTGRGNMDPDKQRYARDTAHRTLDDIIEGADIFLGLSAGGVLKPEMVAKMAERPIILALANPYPEILPEHARAVRPDCIIATGRSDYPNQVNNALCFPYIFRGALDVGAQEINEPMKLACVRAIAKLARIEASDLGGAYGGEVPKFGPDYLIPRPFDPRLLVELAPAVARAAMESGMATRPIVDMAAYEEKLAQFIYRTGLLMKPVYDRARADRKRVVYAEGEEETVLRAVQTVIDEQLAHPILIGRPDVIEKRIERLGLRMRAGVDFELTNIYSDPRFDSYWQQYHALTERRGVSQSAAKNLLRSRPTLIAALMLERGEADAMICGIVGRFHKKLGYLRSVFDFDRGVTGTAAMSGVINDQGAWFFLDTHVQVDPTAEQIAEATLQASWRLRLFGIEPRVALLSHSNFGSHENASAAKMRRAYEIIRQRAPRLNVDGEMQGDAAWQPELRQRIFPNTTLTGRANLYVMPNLDAANITYNMIKVMTDGVALGPILMGLDKPAHILTPASTPRRVVNMTAIAAVDAQIRAGRETLMRRGVE</sequence>
<dbReference type="PIRSF" id="PIRSF036684">
    <property type="entry name" value="ME_PTA"/>
    <property type="match status" value="1"/>
</dbReference>
<dbReference type="SMART" id="SM01274">
    <property type="entry name" value="malic"/>
    <property type="match status" value="1"/>
</dbReference>
<dbReference type="AlphaFoldDB" id="A0A918W8Q1"/>
<dbReference type="Proteomes" id="UP000646426">
    <property type="component" value="Unassembled WGS sequence"/>
</dbReference>
<dbReference type="Pfam" id="PF01515">
    <property type="entry name" value="PTA_PTB"/>
    <property type="match status" value="1"/>
</dbReference>
<feature type="domain" description="Malic enzyme NAD-binding" evidence="16">
    <location>
        <begin position="205"/>
        <end position="440"/>
    </location>
</feature>
<dbReference type="FunFam" id="3.40.50.720:FF:000095">
    <property type="entry name" value="NADP-dependent malic enzyme"/>
    <property type="match status" value="1"/>
</dbReference>